<feature type="compositionally biased region" description="Basic residues" evidence="8">
    <location>
        <begin position="588"/>
        <end position="606"/>
    </location>
</feature>
<dbReference type="InterPro" id="IPR030378">
    <property type="entry name" value="G_CP_dom"/>
</dbReference>
<feature type="compositionally biased region" description="Low complexity" evidence="8">
    <location>
        <begin position="543"/>
        <end position="558"/>
    </location>
</feature>
<comment type="similarity">
    <text evidence="7">Belongs to the TRAFAC class YlqF/YawG GTPase family. NOG2 subfamily.</text>
</comment>
<evidence type="ECO:0000256" key="2">
    <source>
        <dbReference type="ARBA" id="ARBA00022741"/>
    </source>
</evidence>
<feature type="compositionally biased region" description="Basic and acidic residues" evidence="8">
    <location>
        <begin position="575"/>
        <end position="587"/>
    </location>
</feature>
<organism evidence="10 11">
    <name type="scientific">Haemonchus contortus</name>
    <name type="common">Barber pole worm</name>
    <dbReference type="NCBI Taxonomy" id="6289"/>
    <lineage>
        <taxon>Eukaryota</taxon>
        <taxon>Metazoa</taxon>
        <taxon>Ecdysozoa</taxon>
        <taxon>Nematoda</taxon>
        <taxon>Chromadorea</taxon>
        <taxon>Rhabditida</taxon>
        <taxon>Rhabditina</taxon>
        <taxon>Rhabditomorpha</taxon>
        <taxon>Strongyloidea</taxon>
        <taxon>Trichostrongylidae</taxon>
        <taxon>Haemonchus</taxon>
    </lineage>
</organism>
<accession>A0A7I4XTU3</accession>
<dbReference type="GO" id="GO:0005525">
    <property type="term" value="F:GTP binding"/>
    <property type="evidence" value="ECO:0007669"/>
    <property type="project" value="UniProtKB-KW"/>
</dbReference>
<dbReference type="PRINTS" id="PR00326">
    <property type="entry name" value="GTP1OBG"/>
</dbReference>
<dbReference type="GO" id="GO:0005730">
    <property type="term" value="C:nucleolus"/>
    <property type="evidence" value="ECO:0007669"/>
    <property type="project" value="UniProtKB-SubCell"/>
</dbReference>
<feature type="compositionally biased region" description="Acidic residues" evidence="8">
    <location>
        <begin position="531"/>
        <end position="542"/>
    </location>
</feature>
<feature type="region of interest" description="Disordered" evidence="8">
    <location>
        <begin position="510"/>
        <end position="608"/>
    </location>
</feature>
<dbReference type="FunFam" id="3.40.50.300:FF:000559">
    <property type="entry name" value="Nuclear/nucleolar GTPase 2"/>
    <property type="match status" value="1"/>
</dbReference>
<dbReference type="InterPro" id="IPR027417">
    <property type="entry name" value="P-loop_NTPase"/>
</dbReference>
<evidence type="ECO:0000256" key="3">
    <source>
        <dbReference type="ARBA" id="ARBA00023134"/>
    </source>
</evidence>
<comment type="subcellular location">
    <subcellularLocation>
        <location evidence="1 7">Nucleus</location>
        <location evidence="1 7">Nucleolus</location>
    </subcellularLocation>
</comment>
<dbReference type="PANTHER" id="PTHR11089:SF9">
    <property type="entry name" value="NUCLEOLAR GTP-BINDING PROTEIN 2"/>
    <property type="match status" value="1"/>
</dbReference>
<dbReference type="InterPro" id="IPR012971">
    <property type="entry name" value="NOG2_N_dom"/>
</dbReference>
<evidence type="ECO:0000256" key="8">
    <source>
        <dbReference type="SAM" id="MobiDB-lite"/>
    </source>
</evidence>
<comment type="function">
    <text evidence="5">GTPase that associates with pre-60S ribosomal subunits in the nucleolus and is required for their nuclear export and maturation. May promote cell proliferation possibly by increasing p53/TP53 protein levels, and consequently those of its downstream product CDKN1A/p21, and decreasing RPL23A protein levels.</text>
</comment>
<evidence type="ECO:0000256" key="6">
    <source>
        <dbReference type="ARBA" id="ARBA00065814"/>
    </source>
</evidence>
<dbReference type="CDD" id="cd01858">
    <property type="entry name" value="NGP_1"/>
    <property type="match status" value="1"/>
</dbReference>
<dbReference type="InterPro" id="IPR024929">
    <property type="entry name" value="GNL2_CP_dom"/>
</dbReference>
<feature type="compositionally biased region" description="Basic and acidic residues" evidence="8">
    <location>
        <begin position="36"/>
        <end position="45"/>
    </location>
</feature>
<dbReference type="AlphaFoldDB" id="A0A7I4XTU3"/>
<dbReference type="PANTHER" id="PTHR11089">
    <property type="entry name" value="GTP-BINDING PROTEIN-RELATED"/>
    <property type="match status" value="1"/>
</dbReference>
<feature type="domain" description="CP-type G" evidence="9">
    <location>
        <begin position="223"/>
        <end position="384"/>
    </location>
</feature>
<evidence type="ECO:0000313" key="11">
    <source>
        <dbReference type="WBParaSite" id="HCON_00005710-00001"/>
    </source>
</evidence>
<proteinExistence type="inferred from homology"/>
<evidence type="ECO:0000256" key="5">
    <source>
        <dbReference type="ARBA" id="ARBA00054763"/>
    </source>
</evidence>
<dbReference type="OMA" id="RTQGFNH"/>
<dbReference type="PROSITE" id="PS51721">
    <property type="entry name" value="G_CP"/>
    <property type="match status" value="1"/>
</dbReference>
<dbReference type="Gene3D" id="1.10.1580.10">
    <property type="match status" value="1"/>
</dbReference>
<evidence type="ECO:0000259" key="9">
    <source>
        <dbReference type="PROSITE" id="PS51721"/>
    </source>
</evidence>
<sequence length="652" mass="74184">MVKKRNEGKNPKLKMKPNYGPVKNRHTFRGSNHSMNPDRPKDAKSSHLRSKATINRLRMYKSFKPIRDKDGTILKAAPFQSWLKSGTVARVEPNRKWFGNTRIVGQDQLQKFQENLGKVMRDPFQVVMKQTKLPISLLQEKAKQQRVHVTDTESFEYTFGKKALRKKAKLSCGNLEEMTKSIEERSEKYDVAKDRDLQADDRDLIRVENPNPLFKAGQSNRVWGELYKVLDSSDVVVQVIDARDPMGTRCRHVEEFLRKEKPHKHLVTVINKVDLVPTWVTRKWIGELSKELPTIAFHASIQHSFGKGALINLLRQFAKLHKDRQQISVGFIGYPNVGKSSIVNTLRKKKVCKTAPIAGETKVWQYVMLMRRIYMIDCPGVVYPQGDSETQIILKGVVRVENVKDPENHVQSVLDRVKPEHLRRHYGIDEWTDAEDFMTKIAVKQGRLLKGGEPDITAIAKLVLNDFQRGKLPYFMVPPGCEERAKNEYDQPPINETCADEDVLVDMQSELGDDEDGPEGTSSADPASTETTEEMDEDDELTDVGSLCSGLSDLSGVSDLEEDLEAMQSDNQEEEEKKAHERTEPKGKRARGVRAGKKHDKKRRIGGKSIVEAAAGSSKMAGVVEFGVKTDNKKNNSWRRKLQKKRKIKHQP</sequence>
<feature type="region of interest" description="Disordered" evidence="8">
    <location>
        <begin position="1"/>
        <end position="48"/>
    </location>
</feature>
<comment type="subunit">
    <text evidence="6">Interacts with LYAR and RPL23A. Interacts with the nuclear importin-beta receptor and, at a lower extent, with importin-alpha.</text>
</comment>
<evidence type="ECO:0000256" key="4">
    <source>
        <dbReference type="ARBA" id="ARBA00023242"/>
    </source>
</evidence>
<dbReference type="FunFam" id="1.10.1580.10:FF:000001">
    <property type="entry name" value="Nucleolar GTP-binding protein 2"/>
    <property type="match status" value="1"/>
</dbReference>
<dbReference type="InterPro" id="IPR050755">
    <property type="entry name" value="TRAFAC_YlqF/YawG_RiboMat"/>
</dbReference>
<reference evidence="11" key="1">
    <citation type="submission" date="2020-12" db="UniProtKB">
        <authorList>
            <consortium name="WormBaseParasite"/>
        </authorList>
    </citation>
    <scope>IDENTIFICATION</scope>
    <source>
        <strain evidence="11">MHco3</strain>
    </source>
</reference>
<dbReference type="InterPro" id="IPR006073">
    <property type="entry name" value="GTP-bd"/>
</dbReference>
<evidence type="ECO:0000256" key="7">
    <source>
        <dbReference type="RuleBase" id="RU364023"/>
    </source>
</evidence>
<dbReference type="InterPro" id="IPR023179">
    <property type="entry name" value="GTP-bd_ortho_bundle_sf"/>
</dbReference>
<dbReference type="SUPFAM" id="SSF52540">
    <property type="entry name" value="P-loop containing nucleoside triphosphate hydrolases"/>
    <property type="match status" value="1"/>
</dbReference>
<dbReference type="Pfam" id="PF08153">
    <property type="entry name" value="NGP1NT"/>
    <property type="match status" value="1"/>
</dbReference>
<dbReference type="Gene3D" id="3.40.50.300">
    <property type="entry name" value="P-loop containing nucleotide triphosphate hydrolases"/>
    <property type="match status" value="1"/>
</dbReference>
<dbReference type="WBParaSite" id="HCON_00005710-00001">
    <property type="protein sequence ID" value="HCON_00005710-00001"/>
    <property type="gene ID" value="HCON_00005710"/>
</dbReference>
<feature type="compositionally biased region" description="Basic residues" evidence="8">
    <location>
        <begin position="636"/>
        <end position="652"/>
    </location>
</feature>
<dbReference type="OrthoDB" id="444945at2759"/>
<protein>
    <recommendedName>
        <fullName evidence="7">Nucleolar GTP-binding protein 2</fullName>
    </recommendedName>
</protein>
<evidence type="ECO:0000313" key="10">
    <source>
        <dbReference type="Proteomes" id="UP000025227"/>
    </source>
</evidence>
<dbReference type="Pfam" id="PF01926">
    <property type="entry name" value="MMR_HSR1"/>
    <property type="match status" value="1"/>
</dbReference>
<dbReference type="Proteomes" id="UP000025227">
    <property type="component" value="Unplaced"/>
</dbReference>
<keyword evidence="4 7" id="KW-0539">Nucleus</keyword>
<feature type="region of interest" description="Disordered" evidence="8">
    <location>
        <begin position="629"/>
        <end position="652"/>
    </location>
</feature>
<name>A0A7I4XTU3_HAECO</name>
<keyword evidence="10" id="KW-1185">Reference proteome</keyword>
<keyword evidence="3 7" id="KW-0342">GTP-binding</keyword>
<keyword evidence="2 7" id="KW-0547">Nucleotide-binding</keyword>
<feature type="compositionally biased region" description="Basic and acidic residues" evidence="8">
    <location>
        <begin position="1"/>
        <end position="10"/>
    </location>
</feature>
<evidence type="ECO:0000256" key="1">
    <source>
        <dbReference type="ARBA" id="ARBA00004604"/>
    </source>
</evidence>